<feature type="region of interest" description="Disordered" evidence="4">
    <location>
        <begin position="555"/>
        <end position="603"/>
    </location>
</feature>
<dbReference type="GO" id="GO:0000785">
    <property type="term" value="C:chromatin"/>
    <property type="evidence" value="ECO:0007669"/>
    <property type="project" value="TreeGrafter"/>
</dbReference>
<feature type="region of interest" description="Disordered" evidence="4">
    <location>
        <begin position="460"/>
        <end position="489"/>
    </location>
</feature>
<feature type="region of interest" description="Disordered" evidence="4">
    <location>
        <begin position="28"/>
        <end position="115"/>
    </location>
</feature>
<dbReference type="GO" id="GO:0006338">
    <property type="term" value="P:chromatin remodeling"/>
    <property type="evidence" value="ECO:0007669"/>
    <property type="project" value="TreeGrafter"/>
</dbReference>
<dbReference type="SUPFAM" id="SSF47370">
    <property type="entry name" value="Bromodomain"/>
    <property type="match status" value="2"/>
</dbReference>
<evidence type="ECO:0000256" key="3">
    <source>
        <dbReference type="SAM" id="Coils"/>
    </source>
</evidence>
<feature type="region of interest" description="Disordered" evidence="4">
    <location>
        <begin position="219"/>
        <end position="270"/>
    </location>
</feature>
<dbReference type="FunCoup" id="A0A448YT00">
    <property type="interactions" value="555"/>
</dbReference>
<dbReference type="OrthoDB" id="784962at2759"/>
<dbReference type="Proteomes" id="UP000290900">
    <property type="component" value="Unassembled WGS sequence"/>
</dbReference>
<feature type="compositionally biased region" description="Acidic residues" evidence="4">
    <location>
        <begin position="582"/>
        <end position="603"/>
    </location>
</feature>
<feature type="compositionally biased region" description="Acidic residues" evidence="4">
    <location>
        <begin position="405"/>
        <end position="417"/>
    </location>
</feature>
<dbReference type="PANTHER" id="PTHR22880">
    <property type="entry name" value="FALZ-RELATED BROMODOMAIN-CONTAINING PROTEINS"/>
    <property type="match status" value="1"/>
</dbReference>
<dbReference type="InterPro" id="IPR036427">
    <property type="entry name" value="Bromodomain-like_sf"/>
</dbReference>
<dbReference type="PROSITE" id="PS51525">
    <property type="entry name" value="NET"/>
    <property type="match status" value="1"/>
</dbReference>
<dbReference type="GO" id="GO:0006355">
    <property type="term" value="P:regulation of DNA-templated transcription"/>
    <property type="evidence" value="ECO:0007669"/>
    <property type="project" value="TreeGrafter"/>
</dbReference>
<evidence type="ECO:0000259" key="6">
    <source>
        <dbReference type="PROSITE" id="PS51525"/>
    </source>
</evidence>
<name>A0A448YT00_BRENA</name>
<dbReference type="InterPro" id="IPR038336">
    <property type="entry name" value="NET_sf"/>
</dbReference>
<dbReference type="InterPro" id="IPR018359">
    <property type="entry name" value="Bromodomain_CS"/>
</dbReference>
<dbReference type="InterPro" id="IPR050935">
    <property type="entry name" value="Bromo_chromatin_reader"/>
</dbReference>
<dbReference type="InterPro" id="IPR001487">
    <property type="entry name" value="Bromodomain"/>
</dbReference>
<dbReference type="PROSITE" id="PS00633">
    <property type="entry name" value="BROMODOMAIN_1"/>
    <property type="match status" value="2"/>
</dbReference>
<feature type="domain" description="NET" evidence="6">
    <location>
        <begin position="482"/>
        <end position="562"/>
    </location>
</feature>
<feature type="region of interest" description="Disordered" evidence="4">
    <location>
        <begin position="387"/>
        <end position="418"/>
    </location>
</feature>
<dbReference type="Gene3D" id="1.20.1270.220">
    <property type="match status" value="1"/>
</dbReference>
<evidence type="ECO:0000256" key="1">
    <source>
        <dbReference type="ARBA" id="ARBA00023117"/>
    </source>
</evidence>
<dbReference type="STRING" id="13370.A0A448YT00"/>
<feature type="compositionally biased region" description="Basic and acidic residues" evidence="4">
    <location>
        <begin position="241"/>
        <end position="270"/>
    </location>
</feature>
<dbReference type="PRINTS" id="PR00503">
    <property type="entry name" value="BROMODOMAIN"/>
</dbReference>
<evidence type="ECO:0000259" key="5">
    <source>
        <dbReference type="PROSITE" id="PS50014"/>
    </source>
</evidence>
<organism evidence="7 8">
    <name type="scientific">Brettanomyces naardenensis</name>
    <name type="common">Yeast</name>
    <dbReference type="NCBI Taxonomy" id="13370"/>
    <lineage>
        <taxon>Eukaryota</taxon>
        <taxon>Fungi</taxon>
        <taxon>Dikarya</taxon>
        <taxon>Ascomycota</taxon>
        <taxon>Saccharomycotina</taxon>
        <taxon>Pichiomycetes</taxon>
        <taxon>Pichiales</taxon>
        <taxon>Pichiaceae</taxon>
        <taxon>Brettanomyces</taxon>
    </lineage>
</organism>
<dbReference type="SMART" id="SM00297">
    <property type="entry name" value="BROMO"/>
    <property type="match status" value="2"/>
</dbReference>
<dbReference type="Gene3D" id="1.20.920.10">
    <property type="entry name" value="Bromodomain-like"/>
    <property type="match status" value="2"/>
</dbReference>
<accession>A0A448YT00</accession>
<feature type="coiled-coil region" evidence="3">
    <location>
        <begin position="428"/>
        <end position="455"/>
    </location>
</feature>
<keyword evidence="1 2" id="KW-0103">Bromodomain</keyword>
<proteinExistence type="predicted"/>
<evidence type="ECO:0000256" key="4">
    <source>
        <dbReference type="SAM" id="MobiDB-lite"/>
    </source>
</evidence>
<dbReference type="Pfam" id="PF17035">
    <property type="entry name" value="BET"/>
    <property type="match status" value="1"/>
</dbReference>
<dbReference type="EMBL" id="CAACVR010000067">
    <property type="protein sequence ID" value="VEU24038.1"/>
    <property type="molecule type" value="Genomic_DNA"/>
</dbReference>
<dbReference type="CDD" id="cd05499">
    <property type="entry name" value="Bromo_BDF1_2_II"/>
    <property type="match status" value="1"/>
</dbReference>
<feature type="compositionally biased region" description="Basic residues" evidence="4">
    <location>
        <begin position="460"/>
        <end position="476"/>
    </location>
</feature>
<sequence>MSLEETISTGAGGTSAVNGKAQLLQKVETDTLNADSPPLKKQKLEVGEEKKEAGSEKQVESAVATEAKDGQQPQESQPPANGPPVPSKPIVDLSSPAPAPPIEPDMNNLPANPMPQHQKWHALTTLKAIKRLKDAGPFLKPVDIVKLNIPFYYNYIKKPMDLSTIERKVQADAYETPQQLVEDFNVMVQNCFAFNGKNAVISQMARNIQASFEKHMLHMPAKDAPPESTRRRRSAYSSDVPKLRRDSVTENGRPKREIHPPKSRDMPYDFRPRRRRMTPELRFCQQLLRELMSKKYDAISYPFLEPVDPVALECPNYFNIIKHPMDLGTMAKKMEDAEYSNGEEFEKDLRLVFANCYAFNPEGSAVNMMGHRFEAVFNEKWVKKPLPDEEDVSSRGHSRARHGDEEEEEEDDEDEFNVDINSITDPTIEFLLANIDRLQRDLKKMRQEKYEQLKKDWVKKHHSLKRGKKRRRRRSKTNGSGSGSGSIYPTHVTYEMKKEISDAMSTINDKQLKSVIAIIREGVPDLGDDDEIELDMDQMSNSTLLKLYNFIVRGKGKQRKRKGAQSEEEKIDSLKKKLQQFEEAEDSSSSSEDEDEDESSEEE</sequence>
<feature type="compositionally biased region" description="Basic and acidic residues" evidence="4">
    <location>
        <begin position="564"/>
        <end position="575"/>
    </location>
</feature>
<dbReference type="InterPro" id="IPR027353">
    <property type="entry name" value="NET_dom"/>
</dbReference>
<evidence type="ECO:0000256" key="2">
    <source>
        <dbReference type="PROSITE-ProRule" id="PRU00035"/>
    </source>
</evidence>
<dbReference type="Pfam" id="PF00439">
    <property type="entry name" value="Bromodomain"/>
    <property type="match status" value="2"/>
</dbReference>
<feature type="domain" description="Bromo" evidence="5">
    <location>
        <begin position="130"/>
        <end position="202"/>
    </location>
</feature>
<dbReference type="PROSITE" id="PS50014">
    <property type="entry name" value="BROMODOMAIN_2"/>
    <property type="match status" value="2"/>
</dbReference>
<evidence type="ECO:0000313" key="7">
    <source>
        <dbReference type="EMBL" id="VEU24038.1"/>
    </source>
</evidence>
<keyword evidence="3" id="KW-0175">Coiled coil</keyword>
<feature type="compositionally biased region" description="Basic and acidic residues" evidence="4">
    <location>
        <begin position="219"/>
        <end position="229"/>
    </location>
</feature>
<feature type="compositionally biased region" description="Basic and acidic residues" evidence="4">
    <location>
        <begin position="42"/>
        <end position="59"/>
    </location>
</feature>
<dbReference type="InParanoid" id="A0A448YT00"/>
<dbReference type="AlphaFoldDB" id="A0A448YT00"/>
<dbReference type="PANTHER" id="PTHR22880:SF225">
    <property type="entry name" value="BROMODOMAIN-CONTAINING PROTEIN BET-1-RELATED"/>
    <property type="match status" value="1"/>
</dbReference>
<feature type="domain" description="Bromo" evidence="5">
    <location>
        <begin position="295"/>
        <end position="367"/>
    </location>
</feature>
<gene>
    <name evidence="7" type="ORF">BRENAR_LOCUS4767</name>
</gene>
<protein>
    <submittedName>
        <fullName evidence="7">DEKNAAC105232</fullName>
    </submittedName>
</protein>
<reference evidence="7 8" key="1">
    <citation type="submission" date="2018-12" db="EMBL/GenBank/DDBJ databases">
        <authorList>
            <person name="Tiukova I."/>
            <person name="Dainat J."/>
        </authorList>
    </citation>
    <scope>NUCLEOTIDE SEQUENCE [LARGE SCALE GENOMIC DNA]</scope>
</reference>
<dbReference type="GO" id="GO:0005634">
    <property type="term" value="C:nucleus"/>
    <property type="evidence" value="ECO:0007669"/>
    <property type="project" value="TreeGrafter"/>
</dbReference>
<dbReference type="CDD" id="cd05500">
    <property type="entry name" value="Bromo_BDF1_2_I"/>
    <property type="match status" value="1"/>
</dbReference>
<keyword evidence="8" id="KW-1185">Reference proteome</keyword>
<evidence type="ECO:0000313" key="8">
    <source>
        <dbReference type="Proteomes" id="UP000290900"/>
    </source>
</evidence>